<protein>
    <submittedName>
        <fullName evidence="1">Uncharacterized protein</fullName>
    </submittedName>
</protein>
<evidence type="ECO:0000313" key="1">
    <source>
        <dbReference type="EMBL" id="KAK3331836.1"/>
    </source>
</evidence>
<accession>A0AAE0IWJ0</accession>
<evidence type="ECO:0000313" key="2">
    <source>
        <dbReference type="Proteomes" id="UP001286456"/>
    </source>
</evidence>
<dbReference type="AlphaFoldDB" id="A0AAE0IWJ0"/>
<dbReference type="Proteomes" id="UP001286456">
    <property type="component" value="Unassembled WGS sequence"/>
</dbReference>
<comment type="caution">
    <text evidence="1">The sequence shown here is derived from an EMBL/GenBank/DDBJ whole genome shotgun (WGS) entry which is preliminary data.</text>
</comment>
<keyword evidence="2" id="KW-1185">Reference proteome</keyword>
<gene>
    <name evidence="1" type="ORF">B0T19DRAFT_456220</name>
</gene>
<proteinExistence type="predicted"/>
<name>A0AAE0IWJ0_9PEZI</name>
<reference evidence="1" key="2">
    <citation type="submission" date="2023-06" db="EMBL/GenBank/DDBJ databases">
        <authorList>
            <consortium name="Lawrence Berkeley National Laboratory"/>
            <person name="Haridas S."/>
            <person name="Hensen N."/>
            <person name="Bonometti L."/>
            <person name="Westerberg I."/>
            <person name="Brannstrom I.O."/>
            <person name="Guillou S."/>
            <person name="Cros-Aarteil S."/>
            <person name="Calhoun S."/>
            <person name="Kuo A."/>
            <person name="Mondo S."/>
            <person name="Pangilinan J."/>
            <person name="Riley R."/>
            <person name="Labutti K."/>
            <person name="Andreopoulos B."/>
            <person name="Lipzen A."/>
            <person name="Chen C."/>
            <person name="Yanf M."/>
            <person name="Daum C."/>
            <person name="Ng V."/>
            <person name="Clum A."/>
            <person name="Steindorff A."/>
            <person name="Ohm R."/>
            <person name="Martin F."/>
            <person name="Silar P."/>
            <person name="Natvig D."/>
            <person name="Lalanne C."/>
            <person name="Gautier V."/>
            <person name="Ament-Velasquez S.L."/>
            <person name="Kruys A."/>
            <person name="Hutchinson M.I."/>
            <person name="Powell A.J."/>
            <person name="Barry K."/>
            <person name="Miller A.N."/>
            <person name="Grigoriev I.V."/>
            <person name="Debuchy R."/>
            <person name="Gladieux P."/>
            <person name="Thoren M.H."/>
            <person name="Johannesson H."/>
        </authorList>
    </citation>
    <scope>NUCLEOTIDE SEQUENCE</scope>
    <source>
        <strain evidence="1">SMH4131-1</strain>
    </source>
</reference>
<reference evidence="1" key="1">
    <citation type="journal article" date="2023" name="Mol. Phylogenet. Evol.">
        <title>Genome-scale phylogeny and comparative genomics of the fungal order Sordariales.</title>
        <authorList>
            <person name="Hensen N."/>
            <person name="Bonometti L."/>
            <person name="Westerberg I."/>
            <person name="Brannstrom I.O."/>
            <person name="Guillou S."/>
            <person name="Cros-Aarteil S."/>
            <person name="Calhoun S."/>
            <person name="Haridas S."/>
            <person name="Kuo A."/>
            <person name="Mondo S."/>
            <person name="Pangilinan J."/>
            <person name="Riley R."/>
            <person name="LaButti K."/>
            <person name="Andreopoulos B."/>
            <person name="Lipzen A."/>
            <person name="Chen C."/>
            <person name="Yan M."/>
            <person name="Daum C."/>
            <person name="Ng V."/>
            <person name="Clum A."/>
            <person name="Steindorff A."/>
            <person name="Ohm R.A."/>
            <person name="Martin F."/>
            <person name="Silar P."/>
            <person name="Natvig D.O."/>
            <person name="Lalanne C."/>
            <person name="Gautier V."/>
            <person name="Ament-Velasquez S.L."/>
            <person name="Kruys A."/>
            <person name="Hutchinson M.I."/>
            <person name="Powell A.J."/>
            <person name="Barry K."/>
            <person name="Miller A.N."/>
            <person name="Grigoriev I.V."/>
            <person name="Debuchy R."/>
            <person name="Gladieux P."/>
            <person name="Hiltunen Thoren M."/>
            <person name="Johannesson H."/>
        </authorList>
    </citation>
    <scope>NUCLEOTIDE SEQUENCE</scope>
    <source>
        <strain evidence="1">SMH4131-1</strain>
    </source>
</reference>
<sequence>MSRFTPLDASTFIPFDTFISPASPQPSSPVLEPLDPELIQPDDNCAVLITKLPADIKYPEVFSALAEFRLGAIFSARILPPARQFRTAAAEVIFFEPAGAQTLIRVAAATGRGENRRPGFGAFLVRGENVHVRPSRRVVGPYIGPLPASRVLVVEGPEGMMNVQRLRALLEFKLGRLDTVSTRQDGDASQGVVVVTWEFAGYKQAETARRVVRGAFRKQRKVRARFGTDYA</sequence>
<dbReference type="EMBL" id="JAUEPO010000002">
    <property type="protein sequence ID" value="KAK3331836.1"/>
    <property type="molecule type" value="Genomic_DNA"/>
</dbReference>
<organism evidence="1 2">
    <name type="scientific">Cercophora scortea</name>
    <dbReference type="NCBI Taxonomy" id="314031"/>
    <lineage>
        <taxon>Eukaryota</taxon>
        <taxon>Fungi</taxon>
        <taxon>Dikarya</taxon>
        <taxon>Ascomycota</taxon>
        <taxon>Pezizomycotina</taxon>
        <taxon>Sordariomycetes</taxon>
        <taxon>Sordariomycetidae</taxon>
        <taxon>Sordariales</taxon>
        <taxon>Lasiosphaeriaceae</taxon>
        <taxon>Cercophora</taxon>
    </lineage>
</organism>